<gene>
    <name evidence="1" type="ORF">LPTSP3_g01010</name>
</gene>
<dbReference type="Proteomes" id="UP000245263">
    <property type="component" value="Chromosome 1"/>
</dbReference>
<accession>A0ABN6K8R0</accession>
<evidence type="ECO:0000313" key="2">
    <source>
        <dbReference type="Proteomes" id="UP000245263"/>
    </source>
</evidence>
<dbReference type="NCBIfam" id="NF046077">
    <property type="entry name" value="LPS_M949_RS01915"/>
    <property type="match status" value="1"/>
</dbReference>
<dbReference type="RefSeq" id="WP_109021783.1">
    <property type="nucleotide sequence ID" value="NZ_AP025028.1"/>
</dbReference>
<keyword evidence="2" id="KW-1185">Reference proteome</keyword>
<name>A0ABN6K8R0_9LEPT</name>
<reference evidence="1 2" key="1">
    <citation type="submission" date="2021-08" db="EMBL/GenBank/DDBJ databases">
        <title>Complete genome sequence of Leptospira kobayashii strain E30.</title>
        <authorList>
            <person name="Nakao R."/>
            <person name="Nakamura S."/>
            <person name="Masuzawa T."/>
            <person name="Koizumi N."/>
        </authorList>
    </citation>
    <scope>NUCLEOTIDE SEQUENCE [LARGE SCALE GENOMIC DNA]</scope>
    <source>
        <strain evidence="1 2">E30</strain>
    </source>
</reference>
<dbReference type="EMBL" id="AP025028">
    <property type="protein sequence ID" value="BDA77171.1"/>
    <property type="molecule type" value="Genomic_DNA"/>
</dbReference>
<dbReference type="InterPro" id="IPR058148">
    <property type="entry name" value="M949_RS01915-like_dom"/>
</dbReference>
<evidence type="ECO:0008006" key="3">
    <source>
        <dbReference type="Google" id="ProtNLM"/>
    </source>
</evidence>
<organism evidence="1 2">
    <name type="scientific">Leptospira kobayashii</name>
    <dbReference type="NCBI Taxonomy" id="1917830"/>
    <lineage>
        <taxon>Bacteria</taxon>
        <taxon>Pseudomonadati</taxon>
        <taxon>Spirochaetota</taxon>
        <taxon>Spirochaetia</taxon>
        <taxon>Leptospirales</taxon>
        <taxon>Leptospiraceae</taxon>
        <taxon>Leptospira</taxon>
    </lineage>
</organism>
<protein>
    <recommendedName>
        <fullName evidence="3">Lipoprotein</fullName>
    </recommendedName>
</protein>
<sequence length="212" mass="24022">MKKRQIFFLLTILILGFSIRSEGILLTTKVSSNQLPKNITYSGKLIEARKWKDSQGEHLLLLTETGAIPSPKGTDESARDAELFAFHYLGTKGSFQQTWKVYDFIKDCPLDLEANFLKDEFVVTDLNKDQISEIWLTYVTSCRGDVSPSTMKVIMYESGKKHAMRGRTRVKVSETDWDGGDFIFDKAFGDGPASFRNFGADLWHKLTSESSQ</sequence>
<evidence type="ECO:0000313" key="1">
    <source>
        <dbReference type="EMBL" id="BDA77171.1"/>
    </source>
</evidence>
<proteinExistence type="predicted"/>